<evidence type="ECO:0000313" key="4">
    <source>
        <dbReference type="Proteomes" id="UP000193224"/>
    </source>
</evidence>
<dbReference type="OrthoDB" id="9806482at2"/>
<dbReference type="InterPro" id="IPR000387">
    <property type="entry name" value="Tyr_Pase_dom"/>
</dbReference>
<dbReference type="InterPro" id="IPR016130">
    <property type="entry name" value="Tyr_Pase_AS"/>
</dbReference>
<evidence type="ECO:0000313" key="3">
    <source>
        <dbReference type="EMBL" id="SMC13147.1"/>
    </source>
</evidence>
<dbReference type="EMBL" id="FWXB01000011">
    <property type="protein sequence ID" value="SMC13147.1"/>
    <property type="molecule type" value="Genomic_DNA"/>
</dbReference>
<evidence type="ECO:0000259" key="2">
    <source>
        <dbReference type="PROSITE" id="PS50056"/>
    </source>
</evidence>
<keyword evidence="1" id="KW-0378">Hydrolase</keyword>
<gene>
    <name evidence="3" type="ORF">ROA7745_02983</name>
</gene>
<dbReference type="Pfam" id="PF22784">
    <property type="entry name" value="PTP-SAK"/>
    <property type="match status" value="1"/>
</dbReference>
<evidence type="ECO:0000256" key="1">
    <source>
        <dbReference type="ARBA" id="ARBA00022801"/>
    </source>
</evidence>
<dbReference type="InterPro" id="IPR057023">
    <property type="entry name" value="PTP-SAK"/>
</dbReference>
<dbReference type="PANTHER" id="PTHR23339">
    <property type="entry name" value="TYROSINE SPECIFIC PROTEIN PHOSPHATASE AND DUAL SPECIFICITY PROTEIN PHOSPHATASE"/>
    <property type="match status" value="1"/>
</dbReference>
<organism evidence="3 4">
    <name type="scientific">Roseovarius aestuarii</name>
    <dbReference type="NCBI Taxonomy" id="475083"/>
    <lineage>
        <taxon>Bacteria</taxon>
        <taxon>Pseudomonadati</taxon>
        <taxon>Pseudomonadota</taxon>
        <taxon>Alphaproteobacteria</taxon>
        <taxon>Rhodobacterales</taxon>
        <taxon>Roseobacteraceae</taxon>
        <taxon>Roseovarius</taxon>
    </lineage>
</organism>
<proteinExistence type="predicted"/>
<dbReference type="AlphaFoldDB" id="A0A1X7BU36"/>
<sequence length="162" mass="17285">MAGFDIYSLPVAGGVAALCPLPGRQDDYSADLQRLCDWRPSLVISMTTQAEMVACDAAGLGDDIEALAACWIHLPVADFGVPTPDIEELWRVAADTALATLQRGGRVLIHCNGGCGRSGMAVLRLMVEAGEEPEAALARLRAIRPCAVETEAQMRWAFSGRD</sequence>
<keyword evidence="4" id="KW-1185">Reference proteome</keyword>
<accession>A0A1X7BU36</accession>
<dbReference type="InterPro" id="IPR050561">
    <property type="entry name" value="PTP"/>
</dbReference>
<name>A0A1X7BU36_9RHOB</name>
<feature type="domain" description="Tyrosine specific protein phosphatases" evidence="2">
    <location>
        <begin position="87"/>
        <end position="155"/>
    </location>
</feature>
<dbReference type="Proteomes" id="UP000193224">
    <property type="component" value="Unassembled WGS sequence"/>
</dbReference>
<dbReference type="InterPro" id="IPR029021">
    <property type="entry name" value="Prot-tyrosine_phosphatase-like"/>
</dbReference>
<dbReference type="SUPFAM" id="SSF52799">
    <property type="entry name" value="(Phosphotyrosine protein) phosphatases II"/>
    <property type="match status" value="1"/>
</dbReference>
<dbReference type="PROSITE" id="PS50056">
    <property type="entry name" value="TYR_PHOSPHATASE_2"/>
    <property type="match status" value="1"/>
</dbReference>
<dbReference type="RefSeq" id="WP_085801080.1">
    <property type="nucleotide sequence ID" value="NZ_FWXB01000011.1"/>
</dbReference>
<dbReference type="Gene3D" id="3.90.190.10">
    <property type="entry name" value="Protein tyrosine phosphatase superfamily"/>
    <property type="match status" value="1"/>
</dbReference>
<protein>
    <submittedName>
        <fullName evidence="3">Dual specificity phosphatase, catalytic domain</fullName>
    </submittedName>
</protein>
<reference evidence="3 4" key="1">
    <citation type="submission" date="2017-03" db="EMBL/GenBank/DDBJ databases">
        <authorList>
            <person name="Afonso C.L."/>
            <person name="Miller P.J."/>
            <person name="Scott M.A."/>
            <person name="Spackman E."/>
            <person name="Goraichik I."/>
            <person name="Dimitrov K.M."/>
            <person name="Suarez D.L."/>
            <person name="Swayne D.E."/>
        </authorList>
    </citation>
    <scope>NUCLEOTIDE SEQUENCE [LARGE SCALE GENOMIC DNA]</scope>
    <source>
        <strain evidence="3 4">CECT 7745</strain>
    </source>
</reference>
<dbReference type="PROSITE" id="PS00383">
    <property type="entry name" value="TYR_PHOSPHATASE_1"/>
    <property type="match status" value="1"/>
</dbReference>
<dbReference type="GO" id="GO:0016791">
    <property type="term" value="F:phosphatase activity"/>
    <property type="evidence" value="ECO:0007669"/>
    <property type="project" value="UniProtKB-ARBA"/>
</dbReference>